<dbReference type="Proteomes" id="UP001396334">
    <property type="component" value="Unassembled WGS sequence"/>
</dbReference>
<evidence type="ECO:0000313" key="1">
    <source>
        <dbReference type="EMBL" id="KAK8473867.1"/>
    </source>
</evidence>
<keyword evidence="2" id="KW-1185">Reference proteome</keyword>
<accession>A0ABR1Z693</accession>
<gene>
    <name evidence="1" type="ORF">V6N11_028924</name>
</gene>
<dbReference type="EMBL" id="JBBPBN010002820">
    <property type="protein sequence ID" value="KAK8473867.1"/>
    <property type="molecule type" value="Genomic_DNA"/>
</dbReference>
<organism evidence="1 2">
    <name type="scientific">Hibiscus sabdariffa</name>
    <name type="common">roselle</name>
    <dbReference type="NCBI Taxonomy" id="183260"/>
    <lineage>
        <taxon>Eukaryota</taxon>
        <taxon>Viridiplantae</taxon>
        <taxon>Streptophyta</taxon>
        <taxon>Embryophyta</taxon>
        <taxon>Tracheophyta</taxon>
        <taxon>Spermatophyta</taxon>
        <taxon>Magnoliopsida</taxon>
        <taxon>eudicotyledons</taxon>
        <taxon>Gunneridae</taxon>
        <taxon>Pentapetalae</taxon>
        <taxon>rosids</taxon>
        <taxon>malvids</taxon>
        <taxon>Malvales</taxon>
        <taxon>Malvaceae</taxon>
        <taxon>Malvoideae</taxon>
        <taxon>Hibiscus</taxon>
    </lineage>
</organism>
<dbReference type="SUPFAM" id="SSF52047">
    <property type="entry name" value="RNI-like"/>
    <property type="match status" value="1"/>
</dbReference>
<evidence type="ECO:0000313" key="2">
    <source>
        <dbReference type="Proteomes" id="UP001396334"/>
    </source>
</evidence>
<name>A0ABR1Z693_9ROSI</name>
<dbReference type="Gene3D" id="3.80.10.10">
    <property type="entry name" value="Ribonuclease Inhibitor"/>
    <property type="match status" value="1"/>
</dbReference>
<reference evidence="1 2" key="1">
    <citation type="journal article" date="2024" name="G3 (Bethesda)">
        <title>Genome assembly of Hibiscus sabdariffa L. provides insights into metabolisms of medicinal natural products.</title>
        <authorList>
            <person name="Kim T."/>
        </authorList>
    </citation>
    <scope>NUCLEOTIDE SEQUENCE [LARGE SCALE GENOMIC DNA]</scope>
    <source>
        <strain evidence="1">TK-2024</strain>
        <tissue evidence="1">Old leaves</tissue>
    </source>
</reference>
<proteinExistence type="predicted"/>
<sequence length="113" mass="12566">MNSQRASTSDAPPTALTTPSLLHFSSLLISDILTSVSTFNNFSFSKIPLGFSNLGALTYQNISNAMFKDSVTIHLSNLTSLVELDLSCSWIILDYSSVYSFFIIYMDNSFRFI</sequence>
<dbReference type="InterPro" id="IPR032675">
    <property type="entry name" value="LRR_dom_sf"/>
</dbReference>
<comment type="caution">
    <text evidence="1">The sequence shown here is derived from an EMBL/GenBank/DDBJ whole genome shotgun (WGS) entry which is preliminary data.</text>
</comment>
<protein>
    <submittedName>
        <fullName evidence="1">Uncharacterized protein</fullName>
    </submittedName>
</protein>